<name>X0UC15_9ZZZZ</name>
<dbReference type="AlphaFoldDB" id="X0UC15"/>
<proteinExistence type="predicted"/>
<evidence type="ECO:0000313" key="1">
    <source>
        <dbReference type="EMBL" id="GAF85990.1"/>
    </source>
</evidence>
<dbReference type="EMBL" id="BARS01018833">
    <property type="protein sequence ID" value="GAF85990.1"/>
    <property type="molecule type" value="Genomic_DNA"/>
</dbReference>
<organism evidence="1">
    <name type="scientific">marine sediment metagenome</name>
    <dbReference type="NCBI Taxonomy" id="412755"/>
    <lineage>
        <taxon>unclassified sequences</taxon>
        <taxon>metagenomes</taxon>
        <taxon>ecological metagenomes</taxon>
    </lineage>
</organism>
<sequence length="41" mass="4984">TAMKIKKFKYNIMEEIEPFIKKRKYIQYSTAGKWILTKDLS</sequence>
<protein>
    <submittedName>
        <fullName evidence="1">Uncharacterized protein</fullName>
    </submittedName>
</protein>
<reference evidence="1" key="1">
    <citation type="journal article" date="2014" name="Front. Microbiol.">
        <title>High frequency of phylogenetically diverse reductive dehalogenase-homologous genes in deep subseafloor sedimentary metagenomes.</title>
        <authorList>
            <person name="Kawai M."/>
            <person name="Futagami T."/>
            <person name="Toyoda A."/>
            <person name="Takaki Y."/>
            <person name="Nishi S."/>
            <person name="Hori S."/>
            <person name="Arai W."/>
            <person name="Tsubouchi T."/>
            <person name="Morono Y."/>
            <person name="Uchiyama I."/>
            <person name="Ito T."/>
            <person name="Fujiyama A."/>
            <person name="Inagaki F."/>
            <person name="Takami H."/>
        </authorList>
    </citation>
    <scope>NUCLEOTIDE SEQUENCE</scope>
    <source>
        <strain evidence="1">Expedition CK06-06</strain>
    </source>
</reference>
<gene>
    <name evidence="1" type="ORF">S01H1_30589</name>
</gene>
<accession>X0UC15</accession>
<feature type="non-terminal residue" evidence="1">
    <location>
        <position position="1"/>
    </location>
</feature>
<comment type="caution">
    <text evidence="1">The sequence shown here is derived from an EMBL/GenBank/DDBJ whole genome shotgun (WGS) entry which is preliminary data.</text>
</comment>